<evidence type="ECO:0000256" key="7">
    <source>
        <dbReference type="ARBA" id="ARBA00023014"/>
    </source>
</evidence>
<dbReference type="InterPro" id="IPR040064">
    <property type="entry name" value="MoaA-like"/>
</dbReference>
<comment type="similarity">
    <text evidence="12">Belongs to the radical SAM superfamily. MoaA family.</text>
</comment>
<keyword evidence="15" id="KW-1185">Reference proteome</keyword>
<feature type="binding site" evidence="12">
    <location>
        <position position="266"/>
    </location>
    <ligand>
        <name>[4Fe-4S] cluster</name>
        <dbReference type="ChEBI" id="CHEBI:49883"/>
        <label>2</label>
        <note>4Fe-4S-substrate</note>
    </ligand>
</feature>
<feature type="binding site" evidence="12">
    <location>
        <position position="21"/>
    </location>
    <ligand>
        <name>[4Fe-4S] cluster</name>
        <dbReference type="ChEBI" id="CHEBI:49883"/>
        <label>1</label>
        <note>4Fe-4S-S-AdoMet</note>
    </ligand>
</feature>
<dbReference type="Pfam" id="PF06463">
    <property type="entry name" value="Mob_synth_C"/>
    <property type="match status" value="1"/>
</dbReference>
<reference evidence="14 15" key="1">
    <citation type="submission" date="2023-06" db="EMBL/GenBank/DDBJ databases">
        <title>Campylobacter magnum sp. nov., isolated from cecal contents of domestic pigs (Sus scrofa domesticus).</title>
        <authorList>
            <person name="Papic B."/>
            <person name="Gruntar I."/>
        </authorList>
    </citation>
    <scope>NUCLEOTIDE SEQUENCE [LARGE SCALE GENOMIC DNA]</scope>
    <source>
        <strain evidence="15">34484-21</strain>
    </source>
</reference>
<dbReference type="GO" id="GO:0061798">
    <property type="term" value="F:GTP 3',8'-cyclase activity"/>
    <property type="evidence" value="ECO:0007669"/>
    <property type="project" value="UniProtKB-EC"/>
</dbReference>
<feature type="binding site" evidence="12">
    <location>
        <begin position="254"/>
        <end position="256"/>
    </location>
    <ligand>
        <name>GTP</name>
        <dbReference type="ChEBI" id="CHEBI:37565"/>
    </ligand>
</feature>
<keyword evidence="7 12" id="KW-0411">Iron-sulfur</keyword>
<comment type="pathway">
    <text evidence="12">Cofactor biosynthesis; molybdopterin biosynthesis.</text>
</comment>
<feature type="binding site" evidence="12">
    <location>
        <position position="27"/>
    </location>
    <ligand>
        <name>S-adenosyl-L-methionine</name>
        <dbReference type="ChEBI" id="CHEBI:59789"/>
    </ligand>
</feature>
<evidence type="ECO:0000256" key="11">
    <source>
        <dbReference type="ARBA" id="ARBA00048697"/>
    </source>
</evidence>
<evidence type="ECO:0000256" key="9">
    <source>
        <dbReference type="ARBA" id="ARBA00023150"/>
    </source>
</evidence>
<dbReference type="InterPro" id="IPR007197">
    <property type="entry name" value="rSAM"/>
</dbReference>
<dbReference type="PROSITE" id="PS01305">
    <property type="entry name" value="MOAA_NIFB_PQQE"/>
    <property type="match status" value="1"/>
</dbReference>
<feature type="binding site" evidence="12">
    <location>
        <position position="155"/>
    </location>
    <ligand>
        <name>GTP</name>
        <dbReference type="ChEBI" id="CHEBI:37565"/>
    </ligand>
</feature>
<sequence length="319" mass="35910">MLIDAYGRVIDYLRISLTQRCNFRCQYCMPESGVELGKHENMLSHEEMFEFVKICIDNGIKKVRISGGEPLVRKGAEDFIAMIFAYAPHIDLAMTTNGYFLKSKAQALKNAGLKRLNISLDTLSNEKFRQIARRDGLKEVLEGIEAAKSEGLGIKLNTVAIKGFNDDEFEALMSFAAANNAQIRFIEYMENKHANPELKSMRADEILSKIATFKNFKEITKSPQSPSRLFACDDGYIFGLINPHQCDFCTTCNRIRLSSEGLLIPCLYFDEGKSILAAMKKGDLASAKQILADVLANKPEKNRWQENQISERGFYQTGG</sequence>
<dbReference type="SFLD" id="SFLDG01386">
    <property type="entry name" value="main_SPASM_domain-containing"/>
    <property type="match status" value="1"/>
</dbReference>
<comment type="cofactor">
    <cofactor evidence="12">
        <name>[4Fe-4S] cluster</name>
        <dbReference type="ChEBI" id="CHEBI:49883"/>
    </cofactor>
    <text evidence="12">Binds 2 [4Fe-4S] clusters. Binds 1 [4Fe-4S] cluster coordinated with 3 cysteines and an exchangeable S-adenosyl-L-methionine and 1 [4Fe-4S] cluster coordinated with 3 cysteines and the GTP-derived substrate.</text>
</comment>
<dbReference type="HAMAP" id="MF_01225_B">
    <property type="entry name" value="MoaA_B"/>
    <property type="match status" value="1"/>
</dbReference>
<dbReference type="SMART" id="SM00729">
    <property type="entry name" value="Elp3"/>
    <property type="match status" value="1"/>
</dbReference>
<dbReference type="SFLD" id="SFLDG01067">
    <property type="entry name" value="SPASM/twitch_domain_containing"/>
    <property type="match status" value="1"/>
</dbReference>
<keyword evidence="8 12" id="KW-0342">GTP-binding</keyword>
<keyword evidence="9 12" id="KW-0501">Molybdenum cofactor biosynthesis</keyword>
<feature type="binding site" evidence="12">
    <location>
        <position position="28"/>
    </location>
    <ligand>
        <name>[4Fe-4S] cluster</name>
        <dbReference type="ChEBI" id="CHEBI:49883"/>
        <label>1</label>
        <note>4Fe-4S-S-AdoMet</note>
    </ligand>
</feature>
<dbReference type="PANTHER" id="PTHR22960">
    <property type="entry name" value="MOLYBDOPTERIN COFACTOR SYNTHESIS PROTEIN A"/>
    <property type="match status" value="1"/>
</dbReference>
<evidence type="ECO:0000256" key="5">
    <source>
        <dbReference type="ARBA" id="ARBA00022741"/>
    </source>
</evidence>
<dbReference type="EC" id="4.1.99.22" evidence="1 12"/>
<evidence type="ECO:0000256" key="8">
    <source>
        <dbReference type="ARBA" id="ARBA00023134"/>
    </source>
</evidence>
<dbReference type="InterPro" id="IPR013785">
    <property type="entry name" value="Aldolase_TIM"/>
</dbReference>
<dbReference type="InterPro" id="IPR050105">
    <property type="entry name" value="MoCo_biosynth_MoaA/MoaC"/>
</dbReference>
<evidence type="ECO:0000256" key="12">
    <source>
        <dbReference type="HAMAP-Rule" id="MF_01225"/>
    </source>
</evidence>
<dbReference type="InterPro" id="IPR013483">
    <property type="entry name" value="MoaA"/>
</dbReference>
<comment type="caution">
    <text evidence="14">The sequence shown here is derived from an EMBL/GenBank/DDBJ whole genome shotgun (WGS) entry which is preliminary data.</text>
</comment>
<accession>A0ABT8T9M4</accession>
<dbReference type="NCBIfam" id="TIGR02666">
    <property type="entry name" value="moaA"/>
    <property type="match status" value="1"/>
</dbReference>
<dbReference type="CDD" id="cd01335">
    <property type="entry name" value="Radical_SAM"/>
    <property type="match status" value="1"/>
</dbReference>
<dbReference type="CDD" id="cd21117">
    <property type="entry name" value="Twitch_MoaA"/>
    <property type="match status" value="1"/>
</dbReference>
<dbReference type="EMBL" id="JAULJQ010000002">
    <property type="protein sequence ID" value="MDO2408971.1"/>
    <property type="molecule type" value="Genomic_DNA"/>
</dbReference>
<feature type="binding site" evidence="12">
    <location>
        <position position="64"/>
    </location>
    <ligand>
        <name>GTP</name>
        <dbReference type="ChEBI" id="CHEBI:37565"/>
    </ligand>
</feature>
<feature type="domain" description="Radical SAM core" evidence="13">
    <location>
        <begin position="5"/>
        <end position="217"/>
    </location>
</feature>
<evidence type="ECO:0000256" key="6">
    <source>
        <dbReference type="ARBA" id="ARBA00023004"/>
    </source>
</evidence>
<evidence type="ECO:0000256" key="1">
    <source>
        <dbReference type="ARBA" id="ARBA00012167"/>
    </source>
</evidence>
<feature type="binding site" evidence="12">
    <location>
        <position position="95"/>
    </location>
    <ligand>
        <name>GTP</name>
        <dbReference type="ChEBI" id="CHEBI:37565"/>
    </ligand>
</feature>
<proteinExistence type="inferred from homology"/>
<evidence type="ECO:0000256" key="3">
    <source>
        <dbReference type="ARBA" id="ARBA00022691"/>
    </source>
</evidence>
<comment type="function">
    <text evidence="12">Catalyzes the cyclization of GTP to (8S)-3',8-cyclo-7,8-dihydroguanosine 5'-triphosphate.</text>
</comment>
<dbReference type="InterPro" id="IPR006638">
    <property type="entry name" value="Elp3/MiaA/NifB-like_rSAM"/>
</dbReference>
<gene>
    <name evidence="12 14" type="primary">moaA</name>
    <name evidence="14" type="ORF">Q2362_02505</name>
</gene>
<keyword evidence="6 12" id="KW-0408">Iron</keyword>
<evidence type="ECO:0000256" key="4">
    <source>
        <dbReference type="ARBA" id="ARBA00022723"/>
    </source>
</evidence>
<feature type="binding site" evidence="12">
    <location>
        <position position="249"/>
    </location>
    <ligand>
        <name>[4Fe-4S] cluster</name>
        <dbReference type="ChEBI" id="CHEBI:49883"/>
        <label>2</label>
        <note>4Fe-4S-substrate</note>
    </ligand>
</feature>
<keyword evidence="2 12" id="KW-0004">4Fe-4S</keyword>
<feature type="binding site" evidence="12">
    <location>
        <position position="252"/>
    </location>
    <ligand>
        <name>[4Fe-4S] cluster</name>
        <dbReference type="ChEBI" id="CHEBI:49883"/>
        <label>2</label>
        <note>4Fe-4S-substrate</note>
    </ligand>
</feature>
<keyword evidence="10 12" id="KW-0456">Lyase</keyword>
<dbReference type="InterPro" id="IPR058240">
    <property type="entry name" value="rSAM_sf"/>
</dbReference>
<dbReference type="InterPro" id="IPR000385">
    <property type="entry name" value="MoaA_NifB_PqqE_Fe-S-bd_CS"/>
</dbReference>
<feature type="binding site" evidence="12">
    <location>
        <position position="119"/>
    </location>
    <ligand>
        <name>S-adenosyl-L-methionine</name>
        <dbReference type="ChEBI" id="CHEBI:59789"/>
    </ligand>
</feature>
<dbReference type="Pfam" id="PF04055">
    <property type="entry name" value="Radical_SAM"/>
    <property type="match status" value="1"/>
</dbReference>
<dbReference type="SFLD" id="SFLDS00029">
    <property type="entry name" value="Radical_SAM"/>
    <property type="match status" value="1"/>
</dbReference>
<dbReference type="SFLD" id="SFLDG01383">
    <property type="entry name" value="cyclic_pyranopterin_phosphate"/>
    <property type="match status" value="1"/>
</dbReference>
<evidence type="ECO:0000256" key="2">
    <source>
        <dbReference type="ARBA" id="ARBA00022485"/>
    </source>
</evidence>
<evidence type="ECO:0000256" key="10">
    <source>
        <dbReference type="ARBA" id="ARBA00023239"/>
    </source>
</evidence>
<feature type="binding site" evidence="12">
    <location>
        <position position="25"/>
    </location>
    <ligand>
        <name>[4Fe-4S] cluster</name>
        <dbReference type="ChEBI" id="CHEBI:49883"/>
        <label>1</label>
        <note>4Fe-4S-S-AdoMet</note>
    </ligand>
</feature>
<comment type="catalytic activity">
    <reaction evidence="11 12">
        <text>GTP + AH2 + S-adenosyl-L-methionine = (8S)-3',8-cyclo-7,8-dihydroguanosine 5'-triphosphate + 5'-deoxyadenosine + L-methionine + A + H(+)</text>
        <dbReference type="Rhea" id="RHEA:49576"/>
        <dbReference type="ChEBI" id="CHEBI:13193"/>
        <dbReference type="ChEBI" id="CHEBI:15378"/>
        <dbReference type="ChEBI" id="CHEBI:17319"/>
        <dbReference type="ChEBI" id="CHEBI:17499"/>
        <dbReference type="ChEBI" id="CHEBI:37565"/>
        <dbReference type="ChEBI" id="CHEBI:57844"/>
        <dbReference type="ChEBI" id="CHEBI:59789"/>
        <dbReference type="ChEBI" id="CHEBI:131766"/>
        <dbReference type="EC" id="4.1.99.22"/>
    </reaction>
</comment>
<dbReference type="PROSITE" id="PS51918">
    <property type="entry name" value="RADICAL_SAM"/>
    <property type="match status" value="1"/>
</dbReference>
<evidence type="ECO:0000313" key="15">
    <source>
        <dbReference type="Proteomes" id="UP001171111"/>
    </source>
</evidence>
<keyword evidence="3 12" id="KW-0949">S-adenosyl-L-methionine</keyword>
<name>A0ABT8T9M4_9BACT</name>
<feature type="binding site" evidence="12">
    <location>
        <position position="68"/>
    </location>
    <ligand>
        <name>S-adenosyl-L-methionine</name>
        <dbReference type="ChEBI" id="CHEBI:59789"/>
    </ligand>
</feature>
<keyword evidence="5 12" id="KW-0547">Nucleotide-binding</keyword>
<dbReference type="RefSeq" id="WP_302243746.1">
    <property type="nucleotide sequence ID" value="NZ_JAULJQ010000002.1"/>
</dbReference>
<keyword evidence="4 12" id="KW-0479">Metal-binding</keyword>
<feature type="binding site" evidence="12">
    <location>
        <position position="14"/>
    </location>
    <ligand>
        <name>GTP</name>
        <dbReference type="ChEBI" id="CHEBI:37565"/>
    </ligand>
</feature>
<dbReference type="SUPFAM" id="SSF102114">
    <property type="entry name" value="Radical SAM enzymes"/>
    <property type="match status" value="1"/>
</dbReference>
<dbReference type="PANTHER" id="PTHR22960:SF0">
    <property type="entry name" value="MOLYBDENUM COFACTOR BIOSYNTHESIS PROTEIN 1"/>
    <property type="match status" value="1"/>
</dbReference>
<dbReference type="InterPro" id="IPR010505">
    <property type="entry name" value="MoaA_twitch"/>
</dbReference>
<protein>
    <recommendedName>
        <fullName evidence="1 12">GTP 3',8-cyclase</fullName>
        <ecNumber evidence="1 12">4.1.99.22</ecNumber>
    </recommendedName>
    <alternativeName>
        <fullName evidence="12">Molybdenum cofactor biosynthesis protein A</fullName>
    </alternativeName>
</protein>
<dbReference type="Proteomes" id="UP001171111">
    <property type="component" value="Unassembled WGS sequence"/>
</dbReference>
<evidence type="ECO:0000313" key="14">
    <source>
        <dbReference type="EMBL" id="MDO2408971.1"/>
    </source>
</evidence>
<evidence type="ECO:0000259" key="13">
    <source>
        <dbReference type="PROSITE" id="PS51918"/>
    </source>
</evidence>
<dbReference type="Gene3D" id="3.20.20.70">
    <property type="entry name" value="Aldolase class I"/>
    <property type="match status" value="1"/>
</dbReference>
<feature type="binding site" evidence="12">
    <location>
        <position position="189"/>
    </location>
    <ligand>
        <name>S-adenosyl-L-methionine</name>
        <dbReference type="ChEBI" id="CHEBI:59789"/>
    </ligand>
</feature>
<organism evidence="14 15">
    <name type="scientific">Campylobacter magnus</name>
    <dbReference type="NCBI Taxonomy" id="3026462"/>
    <lineage>
        <taxon>Bacteria</taxon>
        <taxon>Pseudomonadati</taxon>
        <taxon>Campylobacterota</taxon>
        <taxon>Epsilonproteobacteria</taxon>
        <taxon>Campylobacterales</taxon>
        <taxon>Campylobacteraceae</taxon>
        <taxon>Campylobacter</taxon>
    </lineage>
</organism>
<comment type="subunit">
    <text evidence="12">Monomer and homodimer.</text>
</comment>